<protein>
    <submittedName>
        <fullName evidence="1">Uncharacterized protein</fullName>
    </submittedName>
</protein>
<organism evidence="2">
    <name type="scientific">Camponotus floridanus</name>
    <name type="common">Florida carpenter ant</name>
    <dbReference type="NCBI Taxonomy" id="104421"/>
    <lineage>
        <taxon>Eukaryota</taxon>
        <taxon>Metazoa</taxon>
        <taxon>Ecdysozoa</taxon>
        <taxon>Arthropoda</taxon>
        <taxon>Hexapoda</taxon>
        <taxon>Insecta</taxon>
        <taxon>Pterygota</taxon>
        <taxon>Neoptera</taxon>
        <taxon>Endopterygota</taxon>
        <taxon>Hymenoptera</taxon>
        <taxon>Apocrita</taxon>
        <taxon>Aculeata</taxon>
        <taxon>Formicoidea</taxon>
        <taxon>Formicidae</taxon>
        <taxon>Formicinae</taxon>
        <taxon>Camponotus</taxon>
    </lineage>
</organism>
<reference evidence="1 2" key="1">
    <citation type="journal article" date="2010" name="Science">
        <title>Genomic comparison of the ants Camponotus floridanus and Harpegnathos saltator.</title>
        <authorList>
            <person name="Bonasio R."/>
            <person name="Zhang G."/>
            <person name="Ye C."/>
            <person name="Mutti N.S."/>
            <person name="Fang X."/>
            <person name="Qin N."/>
            <person name="Donahue G."/>
            <person name="Yang P."/>
            <person name="Li Q."/>
            <person name="Li C."/>
            <person name="Zhang P."/>
            <person name="Huang Z."/>
            <person name="Berger S.L."/>
            <person name="Reinberg D."/>
            <person name="Wang J."/>
            <person name="Liebig J."/>
        </authorList>
    </citation>
    <scope>NUCLEOTIDE SEQUENCE [LARGE SCALE GENOMIC DNA]</scope>
    <source>
        <strain evidence="2">C129</strain>
    </source>
</reference>
<dbReference type="Proteomes" id="UP000000311">
    <property type="component" value="Unassembled WGS sequence"/>
</dbReference>
<dbReference type="AlphaFoldDB" id="E2A9P1"/>
<proteinExistence type="predicted"/>
<accession>E2A9P1</accession>
<name>E2A9P1_CAMFO</name>
<dbReference type="InParanoid" id="E2A9P1"/>
<evidence type="ECO:0000313" key="1">
    <source>
        <dbReference type="EMBL" id="EFN69843.1"/>
    </source>
</evidence>
<keyword evidence="2" id="KW-1185">Reference proteome</keyword>
<dbReference type="EMBL" id="GL437918">
    <property type="protein sequence ID" value="EFN69843.1"/>
    <property type="molecule type" value="Genomic_DNA"/>
</dbReference>
<gene>
    <name evidence="1" type="ORF">EAG_11461</name>
</gene>
<sequence>MPCNETNVRHTCTAGDVGLTIRLPPPHLHLLLGSYGRVDARELHMPMAFLRNKPPKAPLLPPTSIDPESRKLDGNLWPESRMALPLGSSLLASILRKYRGHRVRTRMRDDREFPLSTMYKEERFTAAAYAGSGDDTGCHRRRDTSPVGGSSPMWKETGRGNICVTRGAFRGCGPSVHPSVCGKELGERNCYILRCCRGVYARVARYVALHCGRHHHHVLPKSNPLRDLAFDEAIYEAVNQPLHQHLRKIELNLSRKS</sequence>
<evidence type="ECO:0000313" key="2">
    <source>
        <dbReference type="Proteomes" id="UP000000311"/>
    </source>
</evidence>